<dbReference type="EMBL" id="WWTN01000020">
    <property type="protein sequence ID" value="MZH56517.1"/>
    <property type="molecule type" value="Genomic_DNA"/>
</dbReference>
<name>A0AAP2XSX2_CLOIN</name>
<dbReference type="RefSeq" id="WP_008819153.1">
    <property type="nucleotide sequence ID" value="NZ_CABKQS010000004.1"/>
</dbReference>
<reference evidence="2" key="1">
    <citation type="journal article" date="2019" name="Nat. Med.">
        <title>A library of human gut bacterial isolates paired with longitudinal multiomics data enables mechanistic microbiome research.</title>
        <authorList>
            <person name="Poyet M."/>
            <person name="Groussin M."/>
            <person name="Gibbons S.M."/>
            <person name="Avila-Pacheco J."/>
            <person name="Jiang X."/>
            <person name="Kearney S.M."/>
            <person name="Perrotta A.R."/>
            <person name="Berdy B."/>
            <person name="Zhao S."/>
            <person name="Lieberman T.D."/>
            <person name="Swanson P.K."/>
            <person name="Smith M."/>
            <person name="Roesemann S."/>
            <person name="Alexander J.E."/>
            <person name="Rich S.A."/>
            <person name="Livny J."/>
            <person name="Vlamakis H."/>
            <person name="Clish C."/>
            <person name="Bullock K."/>
            <person name="Deik A."/>
            <person name="Scott J."/>
            <person name="Pierce K.A."/>
            <person name="Xavier R.J."/>
            <person name="Alm E.J."/>
        </authorList>
    </citation>
    <scope>NUCLEOTIDE SEQUENCE</scope>
    <source>
        <strain evidence="2">BIOML-A12</strain>
    </source>
</reference>
<organism evidence="1 3">
    <name type="scientific">Clostridium innocuum</name>
    <dbReference type="NCBI Taxonomy" id="1522"/>
    <lineage>
        <taxon>Bacteria</taxon>
        <taxon>Bacillati</taxon>
        <taxon>Bacillota</taxon>
        <taxon>Clostridia</taxon>
        <taxon>Eubacteriales</taxon>
        <taxon>Clostridiaceae</taxon>
        <taxon>Clostridium</taxon>
    </lineage>
</organism>
<dbReference type="EMBL" id="JAKTMA010000003">
    <property type="protein sequence ID" value="MCR0231611.1"/>
    <property type="molecule type" value="Genomic_DNA"/>
</dbReference>
<evidence type="ECO:0000313" key="3">
    <source>
        <dbReference type="Proteomes" id="UP001203972"/>
    </source>
</evidence>
<proteinExistence type="predicted"/>
<dbReference type="PROSITE" id="PS51257">
    <property type="entry name" value="PROKAR_LIPOPROTEIN"/>
    <property type="match status" value="1"/>
</dbReference>
<evidence type="ECO:0008006" key="4">
    <source>
        <dbReference type="Google" id="ProtNLM"/>
    </source>
</evidence>
<sequence length="365" mass="42073">MKKNFTKVIAMFIMFSLLSGCSGKQTQKVDEKALHYEADYATLKNSMASSSFMADIKGGALLFPVYENSEGTHKYTVFYDGKNTNIMDSNPESGCDFDNVDSCSSISDEMRSNYTVYGDKLYYVVEAFNKKDQLTETIIRSNFDGTEEEQLLSVTKSDDGEDVSFAFTIHKNILYYADSNKVHAYDLSDNEDEICFELEPDTNIVNMFFEDDSVYITTEIYKDKQEVIKNAILKGSLTDYSMKLWQKEKNVYYANSQFLIEVGNGEKEGVFYYDVASNKKKKLLDTYSFSAFVNDDYIVLCDIDMKNLYLFNRKGELLDKTALEHMEGLPQGIVHHSFYFANGNKFYRYPIKEDKFQKYVQIELT</sequence>
<evidence type="ECO:0000313" key="1">
    <source>
        <dbReference type="EMBL" id="MCR0231611.1"/>
    </source>
</evidence>
<dbReference type="AlphaFoldDB" id="A0AAP2XSX2"/>
<dbReference type="SUPFAM" id="SSF69304">
    <property type="entry name" value="Tricorn protease N-terminal domain"/>
    <property type="match status" value="1"/>
</dbReference>
<dbReference type="Proteomes" id="UP001203972">
    <property type="component" value="Unassembled WGS sequence"/>
</dbReference>
<comment type="caution">
    <text evidence="1">The sequence shown here is derived from an EMBL/GenBank/DDBJ whole genome shotgun (WGS) entry which is preliminary data.</text>
</comment>
<gene>
    <name evidence="2" type="ORF">GT664_12345</name>
    <name evidence="1" type="ORF">MKC95_02370</name>
</gene>
<reference evidence="1" key="2">
    <citation type="journal article" date="2022" name="Clin. Infect. Dis.">
        <title>Association between Clostridium innocuum and antibiotic-associated diarrhea in adults and children: A cross-sectional study and comparative genomics analysis.</title>
        <authorList>
            <person name="Cherny K.E."/>
            <person name="Muscat E.B."/>
            <person name="Balaji A."/>
            <person name="Mukherjee J."/>
            <person name="Ozer E.A."/>
            <person name="Angarone M.P."/>
            <person name="Hauser A.R."/>
            <person name="Sichel J.S."/>
            <person name="Amponsah E."/>
            <person name="Kociolek L.K."/>
        </authorList>
    </citation>
    <scope>NUCLEOTIDE SEQUENCE</scope>
    <source>
        <strain evidence="1">NU1-AC-029v</strain>
    </source>
</reference>
<accession>A0AAP2XSX2</accession>
<dbReference type="Proteomes" id="UP000604383">
    <property type="component" value="Unassembled WGS sequence"/>
</dbReference>
<protein>
    <recommendedName>
        <fullName evidence="4">DUF5050 domain-containing protein</fullName>
    </recommendedName>
</protein>
<evidence type="ECO:0000313" key="2">
    <source>
        <dbReference type="EMBL" id="MZH56517.1"/>
    </source>
</evidence>